<evidence type="ECO:0000313" key="2">
    <source>
        <dbReference type="Proteomes" id="UP000479000"/>
    </source>
</evidence>
<accession>A0A6H5GTW1</accession>
<dbReference type="Proteomes" id="UP000479000">
    <property type="component" value="Unassembled WGS sequence"/>
</dbReference>
<name>A0A6H5GTW1_9HEMI</name>
<keyword evidence="2" id="KW-1185">Reference proteome</keyword>
<proteinExistence type="predicted"/>
<evidence type="ECO:0000313" key="1">
    <source>
        <dbReference type="EMBL" id="CAB0006051.1"/>
    </source>
</evidence>
<sequence>MDNTTTIRNIFGLRIHIISTELQLCTLKSVRTPSAVSFGAGFVQKTWTIVVDNMDDDWTNGDRRFSYTFYGGFANWNLLRSAWHASLLRSIQHNLS</sequence>
<dbReference type="AlphaFoldDB" id="A0A6H5GTW1"/>
<gene>
    <name evidence="1" type="ORF">NTEN_LOCUS11528</name>
</gene>
<protein>
    <submittedName>
        <fullName evidence="1">Uncharacterized protein</fullName>
    </submittedName>
</protein>
<reference evidence="1 2" key="1">
    <citation type="submission" date="2020-02" db="EMBL/GenBank/DDBJ databases">
        <authorList>
            <person name="Ferguson B K."/>
        </authorList>
    </citation>
    <scope>NUCLEOTIDE SEQUENCE [LARGE SCALE GENOMIC DNA]</scope>
</reference>
<organism evidence="1 2">
    <name type="scientific">Nesidiocoris tenuis</name>
    <dbReference type="NCBI Taxonomy" id="355587"/>
    <lineage>
        <taxon>Eukaryota</taxon>
        <taxon>Metazoa</taxon>
        <taxon>Ecdysozoa</taxon>
        <taxon>Arthropoda</taxon>
        <taxon>Hexapoda</taxon>
        <taxon>Insecta</taxon>
        <taxon>Pterygota</taxon>
        <taxon>Neoptera</taxon>
        <taxon>Paraneoptera</taxon>
        <taxon>Hemiptera</taxon>
        <taxon>Heteroptera</taxon>
        <taxon>Panheteroptera</taxon>
        <taxon>Cimicomorpha</taxon>
        <taxon>Miridae</taxon>
        <taxon>Dicyphina</taxon>
        <taxon>Nesidiocoris</taxon>
    </lineage>
</organism>
<dbReference type="EMBL" id="CADCXU010017155">
    <property type="protein sequence ID" value="CAB0006051.1"/>
    <property type="molecule type" value="Genomic_DNA"/>
</dbReference>